<feature type="compositionally biased region" description="Low complexity" evidence="1">
    <location>
        <begin position="85"/>
        <end position="100"/>
    </location>
</feature>
<keyword evidence="3" id="KW-1185">Reference proteome</keyword>
<evidence type="ECO:0000313" key="2">
    <source>
        <dbReference type="EMBL" id="VTJ87651.1"/>
    </source>
</evidence>
<comment type="caution">
    <text evidence="2">The sequence shown here is derived from an EMBL/GenBank/DDBJ whole genome shotgun (WGS) entry which is preliminary data.</text>
</comment>
<organism evidence="2 3">
    <name type="scientific">Marmota monax</name>
    <name type="common">Woodchuck</name>
    <dbReference type="NCBI Taxonomy" id="9995"/>
    <lineage>
        <taxon>Eukaryota</taxon>
        <taxon>Metazoa</taxon>
        <taxon>Chordata</taxon>
        <taxon>Craniata</taxon>
        <taxon>Vertebrata</taxon>
        <taxon>Euteleostomi</taxon>
        <taxon>Mammalia</taxon>
        <taxon>Eutheria</taxon>
        <taxon>Euarchontoglires</taxon>
        <taxon>Glires</taxon>
        <taxon>Rodentia</taxon>
        <taxon>Sciuromorpha</taxon>
        <taxon>Sciuridae</taxon>
        <taxon>Xerinae</taxon>
        <taxon>Marmotini</taxon>
        <taxon>Marmota</taxon>
    </lineage>
</organism>
<feature type="region of interest" description="Disordered" evidence="1">
    <location>
        <begin position="251"/>
        <end position="277"/>
    </location>
</feature>
<evidence type="ECO:0000313" key="3">
    <source>
        <dbReference type="Proteomes" id="UP000335636"/>
    </source>
</evidence>
<feature type="region of interest" description="Disordered" evidence="1">
    <location>
        <begin position="64"/>
        <end position="110"/>
    </location>
</feature>
<sequence length="394" mass="42387">MQPHTHTATHTRSHTHTPGHTHTHGHTHTPGHTHTRPHTHPACERTELFGPVVPTRRVTGSVGLGLRASGLPGPIRFPGSPQAPRVPSGSPGPRRLPGSPQAAGSSRDLPRFSCCPRGGFDSVRAGPEPEPRDVCCSATWEPRGVECTGRVWVDARPSRPGPSVLRCGFGQREGLCGPGRPAGRVCWRDQLAGWTQGTSEGLWPLGLPVLSCWPRADPRLAWPTEQYPGHPARHQALSQVTVTATAPTSLVPVTPTTASIPHPPGGRHREGQEPSLSAQPRGAAWLCTTLCPGCLVASRVLDAALTLPSWERGRVQGPRSVHSDFTCSRLGLLGRTAGCRVPGRLFQLPELLSTEQRSEEWGDSRARPLTRDGPCRALSPLLGGRWALTKERKK</sequence>
<feature type="region of interest" description="Disordered" evidence="1">
    <location>
        <begin position="1"/>
        <end position="41"/>
    </location>
</feature>
<evidence type="ECO:0000256" key="1">
    <source>
        <dbReference type="SAM" id="MobiDB-lite"/>
    </source>
</evidence>
<proteinExistence type="predicted"/>
<protein>
    <submittedName>
        <fullName evidence="2">Uncharacterized protein</fullName>
    </submittedName>
</protein>
<name>A0A5E4D390_MARMO</name>
<accession>A0A5E4D390</accession>
<dbReference type="AlphaFoldDB" id="A0A5E4D390"/>
<dbReference type="Proteomes" id="UP000335636">
    <property type="component" value="Unassembled WGS sequence"/>
</dbReference>
<feature type="compositionally biased region" description="Basic residues" evidence="1">
    <location>
        <begin position="7"/>
        <end position="39"/>
    </location>
</feature>
<dbReference type="EMBL" id="CABDUW010002674">
    <property type="protein sequence ID" value="VTJ87651.1"/>
    <property type="molecule type" value="Genomic_DNA"/>
</dbReference>
<gene>
    <name evidence="2" type="ORF">MONAX_5E044293</name>
</gene>
<reference evidence="2" key="1">
    <citation type="submission" date="2019-04" db="EMBL/GenBank/DDBJ databases">
        <authorList>
            <person name="Alioto T."/>
            <person name="Alioto T."/>
        </authorList>
    </citation>
    <scope>NUCLEOTIDE SEQUENCE [LARGE SCALE GENOMIC DNA]</scope>
</reference>